<evidence type="ECO:0000313" key="1">
    <source>
        <dbReference type="EMBL" id="POH69432.1"/>
    </source>
</evidence>
<dbReference type="Gene3D" id="3.40.50.1000">
    <property type="entry name" value="HAD superfamily/HAD-like"/>
    <property type="match status" value="1"/>
</dbReference>
<evidence type="ECO:0000313" key="2">
    <source>
        <dbReference type="Proteomes" id="UP000237340"/>
    </source>
</evidence>
<reference evidence="1 2" key="1">
    <citation type="submission" date="2018-01" db="EMBL/GenBank/DDBJ databases">
        <title>Cryobacterium sp. nov., from glaciers in China.</title>
        <authorList>
            <person name="Liu Q."/>
            <person name="Xin Y.-H."/>
        </authorList>
    </citation>
    <scope>NUCLEOTIDE SEQUENCE [LARGE SCALE GENOMIC DNA]</scope>
    <source>
        <strain evidence="1 2">TMN-42</strain>
    </source>
</reference>
<dbReference type="SUPFAM" id="SSF56784">
    <property type="entry name" value="HAD-like"/>
    <property type="match status" value="1"/>
</dbReference>
<dbReference type="EMBL" id="PPXD01000004">
    <property type="protein sequence ID" value="POH69432.1"/>
    <property type="molecule type" value="Genomic_DNA"/>
</dbReference>
<comment type="caution">
    <text evidence="1">The sequence shown here is derived from an EMBL/GenBank/DDBJ whole genome shotgun (WGS) entry which is preliminary data.</text>
</comment>
<dbReference type="InterPro" id="IPR023214">
    <property type="entry name" value="HAD_sf"/>
</dbReference>
<keyword evidence="1" id="KW-0378">Hydrolase</keyword>
<keyword evidence="2" id="KW-1185">Reference proteome</keyword>
<dbReference type="Proteomes" id="UP000237340">
    <property type="component" value="Unassembled WGS sequence"/>
</dbReference>
<organism evidence="1 2">
    <name type="scientific">Cryobacterium zongtaii</name>
    <dbReference type="NCBI Taxonomy" id="1259217"/>
    <lineage>
        <taxon>Bacteria</taxon>
        <taxon>Bacillati</taxon>
        <taxon>Actinomycetota</taxon>
        <taxon>Actinomycetes</taxon>
        <taxon>Micrococcales</taxon>
        <taxon>Microbacteriaceae</taxon>
        <taxon>Cryobacterium</taxon>
    </lineage>
</organism>
<gene>
    <name evidence="1" type="ORF">C3B61_02175</name>
</gene>
<proteinExistence type="predicted"/>
<name>A0A2S3ZLP5_9MICO</name>
<sequence length="244" mass="25572">MLVFDFDGTVSLGHGPIRSYARFIAGGLPTAHAVDFLGRFEDSISGTPWATTCPDGQPIDGYDLVRLLAAHYDVSASARSAAYLASRHQLATNAAPVTAPAGLADFLAEARPAAYLVLATNAPAIRIDEALAALGLTGAFDVVHTDVGKPAGFDPLLDSLLTRLPVGANSTNLASIGDVWENDLAPAYRRGATTALVGAHRPSPATPTYRAEHLHELYPALRGWLDSASSTLPSTVLTTEKADQ</sequence>
<protein>
    <submittedName>
        <fullName evidence="1">Hydrolase</fullName>
    </submittedName>
</protein>
<dbReference type="InterPro" id="IPR036412">
    <property type="entry name" value="HAD-like_sf"/>
</dbReference>
<dbReference type="GO" id="GO:0016787">
    <property type="term" value="F:hydrolase activity"/>
    <property type="evidence" value="ECO:0007669"/>
    <property type="project" value="UniProtKB-KW"/>
</dbReference>
<accession>A0A2S3ZLP5</accession>
<dbReference type="AlphaFoldDB" id="A0A2S3ZLP5"/>